<dbReference type="PANTHER" id="PTHR31672:SF13">
    <property type="entry name" value="F-BOX PROTEIN CPR30-LIKE"/>
    <property type="match status" value="1"/>
</dbReference>
<dbReference type="PANTHER" id="PTHR31672">
    <property type="entry name" value="BNACNNG10540D PROTEIN"/>
    <property type="match status" value="1"/>
</dbReference>
<keyword evidence="3" id="KW-1185">Reference proteome</keyword>
<dbReference type="EMBL" id="BJWL01000134">
    <property type="protein sequence ID" value="GFS30971.1"/>
    <property type="molecule type" value="Genomic_DNA"/>
</dbReference>
<dbReference type="InterPro" id="IPR001810">
    <property type="entry name" value="F-box_dom"/>
</dbReference>
<sequence>MEETKNNSCQLEEQGIITSPQTSEIMEDLPLDIVFNILSWTPAKSLLQWRSISKLWRCIIDHPFFADMHISRGNEEPNLLLLSPYPNRRRTKLSFRLVEEGGRTLKGIERSVTEFDLINQCRFIGSCNGLLCFVYNNEESYILLNPFRKEHVALPEATIKAYPVTVSCGLGFHSSTKTYKVVRLVTLLRLPTLVSRVEVHKVGTSSWREITEVPPYLLYGNPVFAHGALHWLVTPFLTFLTHDESFVEHLGKIVSFDVGKEKFNLTPHPSSHSKKRPVFKLLDVKGNLAVADLSSQMSIYIWVMKSYETKEWAREYKIEIHEQRGRYHNHHGHIEVIGVWENGEIVLKSYGDIFIYNPETGLRHCQSLGLESGLGLLFSHRGSLISLSQVTAAC</sequence>
<dbReference type="Pfam" id="PF00646">
    <property type="entry name" value="F-box"/>
    <property type="match status" value="1"/>
</dbReference>
<dbReference type="InterPro" id="IPR050796">
    <property type="entry name" value="SCF_F-box_component"/>
</dbReference>
<evidence type="ECO:0000313" key="3">
    <source>
        <dbReference type="Proteomes" id="UP000585474"/>
    </source>
</evidence>
<dbReference type="AlphaFoldDB" id="A0A7J0DAG6"/>
<gene>
    <name evidence="2" type="ORF">Acr_00g0014960</name>
</gene>
<dbReference type="PROSITE" id="PS50181">
    <property type="entry name" value="FBOX"/>
    <property type="match status" value="1"/>
</dbReference>
<accession>A0A7J0DAG6</accession>
<organism evidence="2 3">
    <name type="scientific">Actinidia rufa</name>
    <dbReference type="NCBI Taxonomy" id="165716"/>
    <lineage>
        <taxon>Eukaryota</taxon>
        <taxon>Viridiplantae</taxon>
        <taxon>Streptophyta</taxon>
        <taxon>Embryophyta</taxon>
        <taxon>Tracheophyta</taxon>
        <taxon>Spermatophyta</taxon>
        <taxon>Magnoliopsida</taxon>
        <taxon>eudicotyledons</taxon>
        <taxon>Gunneridae</taxon>
        <taxon>Pentapetalae</taxon>
        <taxon>asterids</taxon>
        <taxon>Ericales</taxon>
        <taxon>Actinidiaceae</taxon>
        <taxon>Actinidia</taxon>
    </lineage>
</organism>
<dbReference type="Proteomes" id="UP000585474">
    <property type="component" value="Unassembled WGS sequence"/>
</dbReference>
<dbReference type="InterPro" id="IPR017451">
    <property type="entry name" value="F-box-assoc_interact_dom"/>
</dbReference>
<dbReference type="NCBIfam" id="TIGR01640">
    <property type="entry name" value="F_box_assoc_1"/>
    <property type="match status" value="1"/>
</dbReference>
<dbReference type="Gene3D" id="1.20.1280.50">
    <property type="match status" value="1"/>
</dbReference>
<reference evidence="3" key="1">
    <citation type="submission" date="2019-07" db="EMBL/GenBank/DDBJ databases">
        <title>De Novo Assembly of kiwifruit Actinidia rufa.</title>
        <authorList>
            <person name="Sugita-Konishi S."/>
            <person name="Sato K."/>
            <person name="Mori E."/>
            <person name="Abe Y."/>
            <person name="Kisaki G."/>
            <person name="Hamano K."/>
            <person name="Suezawa K."/>
            <person name="Otani M."/>
            <person name="Fukuda T."/>
            <person name="Manabe T."/>
            <person name="Gomi K."/>
            <person name="Tabuchi M."/>
            <person name="Akimitsu K."/>
            <person name="Kataoka I."/>
        </authorList>
    </citation>
    <scope>NUCLEOTIDE SEQUENCE [LARGE SCALE GENOMIC DNA]</scope>
    <source>
        <strain evidence="3">cv. Fuchu</strain>
    </source>
</reference>
<comment type="caution">
    <text evidence="2">The sequence shown here is derived from an EMBL/GenBank/DDBJ whole genome shotgun (WGS) entry which is preliminary data.</text>
</comment>
<proteinExistence type="predicted"/>
<dbReference type="InterPro" id="IPR036047">
    <property type="entry name" value="F-box-like_dom_sf"/>
</dbReference>
<name>A0A7J0DAG6_9ERIC</name>
<dbReference type="Pfam" id="PF08268">
    <property type="entry name" value="FBA_3"/>
    <property type="match status" value="1"/>
</dbReference>
<dbReference type="SUPFAM" id="SSF81383">
    <property type="entry name" value="F-box domain"/>
    <property type="match status" value="1"/>
</dbReference>
<evidence type="ECO:0000259" key="1">
    <source>
        <dbReference type="PROSITE" id="PS50181"/>
    </source>
</evidence>
<evidence type="ECO:0000313" key="2">
    <source>
        <dbReference type="EMBL" id="GFS30971.1"/>
    </source>
</evidence>
<protein>
    <recommendedName>
        <fullName evidence="1">F-box domain-containing protein</fullName>
    </recommendedName>
</protein>
<dbReference type="SMART" id="SM00256">
    <property type="entry name" value="FBOX"/>
    <property type="match status" value="1"/>
</dbReference>
<dbReference type="InterPro" id="IPR013187">
    <property type="entry name" value="F-box-assoc_dom_typ3"/>
</dbReference>
<feature type="domain" description="F-box" evidence="1">
    <location>
        <begin position="23"/>
        <end position="68"/>
    </location>
</feature>
<dbReference type="OrthoDB" id="5319261at2759"/>